<keyword evidence="4" id="KW-0808">Transferase</keyword>
<dbReference type="SUPFAM" id="SSF55785">
    <property type="entry name" value="PYP-like sensor domain (PAS domain)"/>
    <property type="match status" value="1"/>
</dbReference>
<reference evidence="8 9" key="1">
    <citation type="submission" date="2020-05" db="EMBL/GenBank/DDBJ databases">
        <title>Horizontal transmission and recombination maintain forever young bacterial symbiont genomes.</title>
        <authorList>
            <person name="Russell S.L."/>
            <person name="Pepper-Tunick E."/>
            <person name="Svedberg J."/>
            <person name="Byrne A."/>
            <person name="Ruelas Castillo J."/>
            <person name="Vollmers C."/>
            <person name="Beinart R.A."/>
            <person name="Corbett-Detig R."/>
        </authorList>
    </citation>
    <scope>NUCLEOTIDE SEQUENCE [LARGE SCALE GENOMIC DNA]</scope>
    <source>
        <strain evidence="8">Santa_Monica_outfall</strain>
    </source>
</reference>
<dbReference type="PROSITE" id="PS50113">
    <property type="entry name" value="PAC"/>
    <property type="match status" value="1"/>
</dbReference>
<dbReference type="Pfam" id="PF08447">
    <property type="entry name" value="PAS_3"/>
    <property type="match status" value="1"/>
</dbReference>
<evidence type="ECO:0000256" key="2">
    <source>
        <dbReference type="ARBA" id="ARBA00012438"/>
    </source>
</evidence>
<dbReference type="AlphaFoldDB" id="A0A6N0HXY3"/>
<dbReference type="CDD" id="cd00130">
    <property type="entry name" value="PAS"/>
    <property type="match status" value="1"/>
</dbReference>
<evidence type="ECO:0000256" key="3">
    <source>
        <dbReference type="ARBA" id="ARBA00022553"/>
    </source>
</evidence>
<keyword evidence="6" id="KW-0175">Coiled coil</keyword>
<dbReference type="KEGG" id="rev:HUE57_13585"/>
<dbReference type="PANTHER" id="PTHR43304:SF1">
    <property type="entry name" value="PAC DOMAIN-CONTAINING PROTEIN"/>
    <property type="match status" value="1"/>
</dbReference>
<dbReference type="EMBL" id="CP054491">
    <property type="protein sequence ID" value="QKQ27202.1"/>
    <property type="molecule type" value="Genomic_DNA"/>
</dbReference>
<feature type="domain" description="PAC" evidence="7">
    <location>
        <begin position="70"/>
        <end position="122"/>
    </location>
</feature>
<keyword evidence="9" id="KW-1185">Reference proteome</keyword>
<evidence type="ECO:0000259" key="7">
    <source>
        <dbReference type="PROSITE" id="PS50113"/>
    </source>
</evidence>
<feature type="coiled-coil region" evidence="6">
    <location>
        <begin position="107"/>
        <end position="140"/>
    </location>
</feature>
<dbReference type="NCBIfam" id="TIGR00229">
    <property type="entry name" value="sensory_box"/>
    <property type="match status" value="1"/>
</dbReference>
<evidence type="ECO:0000313" key="9">
    <source>
        <dbReference type="Proteomes" id="UP000509658"/>
    </source>
</evidence>
<keyword evidence="3" id="KW-0597">Phosphoprotein</keyword>
<dbReference type="InterPro" id="IPR000014">
    <property type="entry name" value="PAS"/>
</dbReference>
<dbReference type="Proteomes" id="UP000509658">
    <property type="component" value="Chromosome"/>
</dbReference>
<dbReference type="GO" id="GO:0004673">
    <property type="term" value="F:protein histidine kinase activity"/>
    <property type="evidence" value="ECO:0007669"/>
    <property type="project" value="UniProtKB-EC"/>
</dbReference>
<gene>
    <name evidence="8" type="ORF">HUE57_13585</name>
</gene>
<dbReference type="PANTHER" id="PTHR43304">
    <property type="entry name" value="PHYTOCHROME-LIKE PROTEIN CPH1"/>
    <property type="match status" value="1"/>
</dbReference>
<evidence type="ECO:0000256" key="4">
    <source>
        <dbReference type="ARBA" id="ARBA00022679"/>
    </source>
</evidence>
<dbReference type="InterPro" id="IPR035965">
    <property type="entry name" value="PAS-like_dom_sf"/>
</dbReference>
<evidence type="ECO:0000256" key="1">
    <source>
        <dbReference type="ARBA" id="ARBA00000085"/>
    </source>
</evidence>
<evidence type="ECO:0000313" key="8">
    <source>
        <dbReference type="EMBL" id="QKQ27202.1"/>
    </source>
</evidence>
<organism evidence="8 9">
    <name type="scientific">Candidatus Reidiella endopervernicosa</name>
    <dbReference type="NCBI Taxonomy" id="2738883"/>
    <lineage>
        <taxon>Bacteria</taxon>
        <taxon>Pseudomonadati</taxon>
        <taxon>Pseudomonadota</taxon>
        <taxon>Gammaproteobacteria</taxon>
        <taxon>Candidatus Reidiella</taxon>
    </lineage>
</organism>
<dbReference type="Gene3D" id="3.30.450.20">
    <property type="entry name" value="PAS domain"/>
    <property type="match status" value="1"/>
</dbReference>
<comment type="catalytic activity">
    <reaction evidence="1">
        <text>ATP + protein L-histidine = ADP + protein N-phospho-L-histidine.</text>
        <dbReference type="EC" id="2.7.13.3"/>
    </reaction>
</comment>
<protein>
    <recommendedName>
        <fullName evidence="2">histidine kinase</fullName>
        <ecNumber evidence="2">2.7.13.3</ecNumber>
    </recommendedName>
</protein>
<name>A0A6N0HXY3_9GAMM</name>
<dbReference type="SMART" id="SM00086">
    <property type="entry name" value="PAC"/>
    <property type="match status" value="1"/>
</dbReference>
<dbReference type="InterPro" id="IPR000700">
    <property type="entry name" value="PAS-assoc_C"/>
</dbReference>
<sequence length="167" mass="19180">MAVRGANDGIWDWDLTSNEIYFSRRWKEMLGYADDELEIALSIGAISCTLTISGAFSIWADYMEGEREQFEIEYRLKRKDGNYAWIHCRGLASRAQDGGSVRLTGSHTDISQRIEALEELKAEKAEERRLLDKLQLAQDELILSEERLRISLVLPILARWTGMLIPE</sequence>
<evidence type="ECO:0000256" key="5">
    <source>
        <dbReference type="ARBA" id="ARBA00022777"/>
    </source>
</evidence>
<keyword evidence="5" id="KW-0418">Kinase</keyword>
<evidence type="ECO:0000256" key="6">
    <source>
        <dbReference type="SAM" id="Coils"/>
    </source>
</evidence>
<dbReference type="EC" id="2.7.13.3" evidence="2"/>
<dbReference type="InterPro" id="IPR013655">
    <property type="entry name" value="PAS_fold_3"/>
</dbReference>
<accession>A0A6N0HXY3</accession>
<dbReference type="InterPro" id="IPR001610">
    <property type="entry name" value="PAC"/>
</dbReference>
<dbReference type="InterPro" id="IPR052162">
    <property type="entry name" value="Sensor_kinase/Photoreceptor"/>
</dbReference>
<proteinExistence type="predicted"/>